<organism evidence="4 5">
    <name type="scientific">Pseudarthrobacter polychromogenes</name>
    <dbReference type="NCBI Taxonomy" id="1676"/>
    <lineage>
        <taxon>Bacteria</taxon>
        <taxon>Bacillati</taxon>
        <taxon>Actinomycetota</taxon>
        <taxon>Actinomycetes</taxon>
        <taxon>Micrococcales</taxon>
        <taxon>Micrococcaceae</taxon>
        <taxon>Pseudarthrobacter</taxon>
    </lineage>
</organism>
<dbReference type="Pfam" id="PF01478">
    <property type="entry name" value="Peptidase_A24"/>
    <property type="match status" value="1"/>
</dbReference>
<evidence type="ECO:0000313" key="4">
    <source>
        <dbReference type="EMBL" id="GGG92321.1"/>
    </source>
</evidence>
<feature type="transmembrane region" description="Helical" evidence="2">
    <location>
        <begin position="99"/>
        <end position="118"/>
    </location>
</feature>
<keyword evidence="5" id="KW-1185">Reference proteome</keyword>
<feature type="transmembrane region" description="Helical" evidence="2">
    <location>
        <begin position="173"/>
        <end position="192"/>
    </location>
</feature>
<keyword evidence="2" id="KW-0472">Membrane</keyword>
<dbReference type="InterPro" id="IPR000045">
    <property type="entry name" value="Prepilin_IV_endopep_pep"/>
</dbReference>
<evidence type="ECO:0000259" key="3">
    <source>
        <dbReference type="Pfam" id="PF01478"/>
    </source>
</evidence>
<dbReference type="PANTHER" id="PTHR30487">
    <property type="entry name" value="TYPE 4 PREPILIN-LIKE PROTEINS LEADER PEPTIDE-PROCESSING ENZYME"/>
    <property type="match status" value="1"/>
</dbReference>
<accession>A0ABQ1XGP2</accession>
<dbReference type="InterPro" id="IPR050882">
    <property type="entry name" value="Prepilin_peptidase/N-MTase"/>
</dbReference>
<keyword evidence="2" id="KW-0812">Transmembrane</keyword>
<dbReference type="EMBL" id="BMKU01000003">
    <property type="protein sequence ID" value="GGG92321.1"/>
    <property type="molecule type" value="Genomic_DNA"/>
</dbReference>
<dbReference type="RefSeq" id="WP_188809636.1">
    <property type="nucleotide sequence ID" value="NZ_BAAAWV010000001.1"/>
</dbReference>
<reference evidence="5" key="1">
    <citation type="journal article" date="2019" name="Int. J. Syst. Evol. Microbiol.">
        <title>The Global Catalogue of Microorganisms (GCM) 10K type strain sequencing project: providing services to taxonomists for standard genome sequencing and annotation.</title>
        <authorList>
            <consortium name="The Broad Institute Genomics Platform"/>
            <consortium name="The Broad Institute Genome Sequencing Center for Infectious Disease"/>
            <person name="Wu L."/>
            <person name="Ma J."/>
        </authorList>
    </citation>
    <scope>NUCLEOTIDE SEQUENCE [LARGE SCALE GENOMIC DNA]</scope>
    <source>
        <strain evidence="5">CGMCC 1.1927</strain>
    </source>
</reference>
<comment type="caution">
    <text evidence="4">The sequence shown here is derived from an EMBL/GenBank/DDBJ whole genome shotgun (WGS) entry which is preliminary data.</text>
</comment>
<sequence length="221" mass="22792">MVASGIDGSIAWLLVAAAALLGLVLSPLAESLIAKRLPRLGGLPTVPVRISTAAITAVLCVAFSLRFGLGFALPAFLFLAILGVQLSRIDIALHLLPNPLVLILLAGGFFLLLMPGLLNMQADDLLRGALGALILFVGYLILGLISPGAIGMGDVKLAAPVGLYLGYLGWSQLLYGGLLGFLLNGVVTLFYLGRKGRKQAAEVPHGPSMIAATAAMALLSA</sequence>
<comment type="similarity">
    <text evidence="1">Belongs to the peptidase A24 family.</text>
</comment>
<evidence type="ECO:0000256" key="2">
    <source>
        <dbReference type="SAM" id="Phobius"/>
    </source>
</evidence>
<proteinExistence type="inferred from homology"/>
<evidence type="ECO:0000256" key="1">
    <source>
        <dbReference type="ARBA" id="ARBA00005801"/>
    </source>
</evidence>
<dbReference type="Gene3D" id="1.20.120.1220">
    <property type="match status" value="1"/>
</dbReference>
<feature type="domain" description="Prepilin type IV endopeptidase peptidase" evidence="3">
    <location>
        <begin position="78"/>
        <end position="188"/>
    </location>
</feature>
<evidence type="ECO:0000313" key="5">
    <source>
        <dbReference type="Proteomes" id="UP000596938"/>
    </source>
</evidence>
<dbReference type="PANTHER" id="PTHR30487:SF0">
    <property type="entry name" value="PREPILIN LEADER PEPTIDASE_N-METHYLTRANSFERASE-RELATED"/>
    <property type="match status" value="1"/>
</dbReference>
<feature type="transmembrane region" description="Helical" evidence="2">
    <location>
        <begin position="72"/>
        <end position="93"/>
    </location>
</feature>
<name>A0ABQ1XGP2_9MICC</name>
<gene>
    <name evidence="4" type="ORF">GCM10011577_13750</name>
</gene>
<keyword evidence="2" id="KW-1133">Transmembrane helix</keyword>
<feature type="transmembrane region" description="Helical" evidence="2">
    <location>
        <begin position="130"/>
        <end position="153"/>
    </location>
</feature>
<protein>
    <recommendedName>
        <fullName evidence="3">Prepilin type IV endopeptidase peptidase domain-containing protein</fullName>
    </recommendedName>
</protein>
<dbReference type="Proteomes" id="UP000596938">
    <property type="component" value="Unassembled WGS sequence"/>
</dbReference>